<accession>A0AAE0DZL6</accession>
<dbReference type="AlphaFoldDB" id="A0AAE0DZL6"/>
<dbReference type="EMBL" id="JANJYJ010000008">
    <property type="protein sequence ID" value="KAK3195529.1"/>
    <property type="molecule type" value="Genomic_DNA"/>
</dbReference>
<feature type="signal peptide" evidence="1">
    <location>
        <begin position="1"/>
        <end position="23"/>
    </location>
</feature>
<gene>
    <name evidence="2" type="ORF">Dsin_026839</name>
</gene>
<keyword evidence="3" id="KW-1185">Reference proteome</keyword>
<sequence length="110" mass="12279">MMKSLFAFIFLFSLLLSVKLSYGRQEPAGAGNDYWKSIMKEQPMPKALSDLFQLEEESAAASASSSSDDVSAGATKMDIHHFLVNKDFDIKPNAILYHSTTHSHKDDHKN</sequence>
<organism evidence="2 3">
    <name type="scientific">Dipteronia sinensis</name>
    <dbReference type="NCBI Taxonomy" id="43782"/>
    <lineage>
        <taxon>Eukaryota</taxon>
        <taxon>Viridiplantae</taxon>
        <taxon>Streptophyta</taxon>
        <taxon>Embryophyta</taxon>
        <taxon>Tracheophyta</taxon>
        <taxon>Spermatophyta</taxon>
        <taxon>Magnoliopsida</taxon>
        <taxon>eudicotyledons</taxon>
        <taxon>Gunneridae</taxon>
        <taxon>Pentapetalae</taxon>
        <taxon>rosids</taxon>
        <taxon>malvids</taxon>
        <taxon>Sapindales</taxon>
        <taxon>Sapindaceae</taxon>
        <taxon>Hippocastanoideae</taxon>
        <taxon>Acereae</taxon>
        <taxon>Dipteronia</taxon>
    </lineage>
</organism>
<keyword evidence="1" id="KW-0732">Signal</keyword>
<comment type="caution">
    <text evidence="2">The sequence shown here is derived from an EMBL/GenBank/DDBJ whole genome shotgun (WGS) entry which is preliminary data.</text>
</comment>
<evidence type="ECO:0008006" key="4">
    <source>
        <dbReference type="Google" id="ProtNLM"/>
    </source>
</evidence>
<dbReference type="Pfam" id="PF10950">
    <property type="entry name" value="Organ_specific"/>
    <property type="match status" value="1"/>
</dbReference>
<dbReference type="PANTHER" id="PTHR33731:SF17">
    <property type="entry name" value="ORGAN-SPECIFIC PROTEIN P4-LIKE"/>
    <property type="match status" value="1"/>
</dbReference>
<reference evidence="2" key="1">
    <citation type="journal article" date="2023" name="Plant J.">
        <title>Genome sequences and population genomics provide insights into the demographic history, inbreeding, and mutation load of two 'living fossil' tree species of Dipteronia.</title>
        <authorList>
            <person name="Feng Y."/>
            <person name="Comes H.P."/>
            <person name="Chen J."/>
            <person name="Zhu S."/>
            <person name="Lu R."/>
            <person name="Zhang X."/>
            <person name="Li P."/>
            <person name="Qiu J."/>
            <person name="Olsen K.M."/>
            <person name="Qiu Y."/>
        </authorList>
    </citation>
    <scope>NUCLEOTIDE SEQUENCE</scope>
    <source>
        <strain evidence="2">NBL</strain>
    </source>
</reference>
<proteinExistence type="predicted"/>
<dbReference type="InterPro" id="IPR024489">
    <property type="entry name" value="Organ_specific_prot"/>
</dbReference>
<evidence type="ECO:0000313" key="3">
    <source>
        <dbReference type="Proteomes" id="UP001281410"/>
    </source>
</evidence>
<dbReference type="PANTHER" id="PTHR33731">
    <property type="entry name" value="PROTEIN, PUTATIVE-RELATED"/>
    <property type="match status" value="1"/>
</dbReference>
<name>A0AAE0DZL6_9ROSI</name>
<evidence type="ECO:0000256" key="1">
    <source>
        <dbReference type="SAM" id="SignalP"/>
    </source>
</evidence>
<dbReference type="Proteomes" id="UP001281410">
    <property type="component" value="Unassembled WGS sequence"/>
</dbReference>
<protein>
    <recommendedName>
        <fullName evidence="4">Organ specific protein</fullName>
    </recommendedName>
</protein>
<feature type="chain" id="PRO_5042214200" description="Organ specific protein" evidence="1">
    <location>
        <begin position="24"/>
        <end position="110"/>
    </location>
</feature>
<evidence type="ECO:0000313" key="2">
    <source>
        <dbReference type="EMBL" id="KAK3195529.1"/>
    </source>
</evidence>